<sequence length="184" mass="21249">MGARQGGPYSIFKKPPPSHLPKHGTNQWDQVSALVWLAEYVCSQPSFLCSRHTLLRVPAQIYIEEQQQQQQHSSRQSISAIMNVMVLCINEANAEALFVGRWKGFMNHDARIILRLILNLSFPVTVCYRHFKLSYGICRSVVCLSYQVKRKRQKLPVSNLFRHVLAFQRNISQYHGISNRLHCV</sequence>
<feature type="region of interest" description="Disordered" evidence="1">
    <location>
        <begin position="1"/>
        <end position="23"/>
    </location>
</feature>
<dbReference type="Gramene" id="TraesCS5A02G227300.1">
    <property type="protein sequence ID" value="TraesCS5A02G227300.1"/>
    <property type="gene ID" value="TraesCS5A02G227300"/>
</dbReference>
<proteinExistence type="predicted"/>
<reference evidence="2" key="1">
    <citation type="submission" date="2018-08" db="EMBL/GenBank/DDBJ databases">
        <authorList>
            <person name="Rossello M."/>
        </authorList>
    </citation>
    <scope>NUCLEOTIDE SEQUENCE [LARGE SCALE GENOMIC DNA]</scope>
    <source>
        <strain evidence="2">cv. Chinese Spring</strain>
    </source>
</reference>
<dbReference type="Gramene" id="TraesJUL5A03G02695190.1">
    <property type="protein sequence ID" value="TraesJUL5A03G02695190.1"/>
    <property type="gene ID" value="TraesJUL5A03G02695190"/>
</dbReference>
<dbReference type="Proteomes" id="UP000019116">
    <property type="component" value="Chromosome 5A"/>
</dbReference>
<evidence type="ECO:0000313" key="2">
    <source>
        <dbReference type="EnsemblPlants" id="TraesCS5A02G227300.1"/>
    </source>
</evidence>
<dbReference type="Gramene" id="TraesNOR5A03G02697360.1">
    <property type="protein sequence ID" value="TraesNOR5A03G02697360.1"/>
    <property type="gene ID" value="TraesNOR5A03G02697360"/>
</dbReference>
<name>A0A3B6KJR4_WHEAT</name>
<dbReference type="Gramene" id="TraesJAG5A03G02676130.1">
    <property type="protein sequence ID" value="TraesJAG5A03G02676130.1"/>
    <property type="gene ID" value="TraesJAG5A03G02676130"/>
</dbReference>
<reference evidence="2" key="2">
    <citation type="submission" date="2018-10" db="UniProtKB">
        <authorList>
            <consortium name="EnsemblPlants"/>
        </authorList>
    </citation>
    <scope>IDENTIFICATION</scope>
</reference>
<dbReference type="OMA" id="LCINEAN"/>
<dbReference type="Gramene" id="TraesCS5A03G0581500.1">
    <property type="protein sequence ID" value="TraesCS5A03G0581500.1.CDS"/>
    <property type="gene ID" value="TraesCS5A03G0581500"/>
</dbReference>
<protein>
    <submittedName>
        <fullName evidence="2">Uncharacterized protein</fullName>
    </submittedName>
</protein>
<dbReference type="Gramene" id="TraesWEE_scaffold_000725_01G000200.1">
    <property type="protein sequence ID" value="TraesWEE_scaffold_000725_01G000200.1"/>
    <property type="gene ID" value="TraesWEE_scaffold_000725_01G000200"/>
</dbReference>
<dbReference type="Gramene" id="TraesLAC5A03G02628620.1">
    <property type="protein sequence ID" value="TraesLAC5A03G02628620.1"/>
    <property type="gene ID" value="TraesLAC5A03G02628620"/>
</dbReference>
<keyword evidence="3" id="KW-1185">Reference proteome</keyword>
<evidence type="ECO:0000256" key="1">
    <source>
        <dbReference type="SAM" id="MobiDB-lite"/>
    </source>
</evidence>
<dbReference type="AlphaFoldDB" id="A0A3B6KJR4"/>
<evidence type="ECO:0000313" key="3">
    <source>
        <dbReference type="Proteomes" id="UP000019116"/>
    </source>
</evidence>
<accession>A0A3B6KJR4</accession>
<organism evidence="2">
    <name type="scientific">Triticum aestivum</name>
    <name type="common">Wheat</name>
    <dbReference type="NCBI Taxonomy" id="4565"/>
    <lineage>
        <taxon>Eukaryota</taxon>
        <taxon>Viridiplantae</taxon>
        <taxon>Streptophyta</taxon>
        <taxon>Embryophyta</taxon>
        <taxon>Tracheophyta</taxon>
        <taxon>Spermatophyta</taxon>
        <taxon>Magnoliopsida</taxon>
        <taxon>Liliopsida</taxon>
        <taxon>Poales</taxon>
        <taxon>Poaceae</taxon>
        <taxon>BOP clade</taxon>
        <taxon>Pooideae</taxon>
        <taxon>Triticodae</taxon>
        <taxon>Triticeae</taxon>
        <taxon>Triticinae</taxon>
        <taxon>Triticum</taxon>
    </lineage>
</organism>
<dbReference type="Gramene" id="TraesSTA5A03G02665930.1">
    <property type="protein sequence ID" value="TraesSTA5A03G02665930.1"/>
    <property type="gene ID" value="TraesSTA5A03G02665930"/>
</dbReference>
<dbReference type="EnsemblPlants" id="TraesCS5A02G227300.1">
    <property type="protein sequence ID" value="TraesCS5A02G227300.1"/>
    <property type="gene ID" value="TraesCS5A02G227300"/>
</dbReference>